<name>A0ABQ1ETQ1_SPHSA</name>
<dbReference type="SUPFAM" id="SSF53098">
    <property type="entry name" value="Ribonuclease H-like"/>
    <property type="match status" value="1"/>
</dbReference>
<reference evidence="3" key="1">
    <citation type="journal article" date="2019" name="Int. J. Syst. Evol. Microbiol.">
        <title>The Global Catalogue of Microorganisms (GCM) 10K type strain sequencing project: providing services to taxonomists for standard genome sequencing and annotation.</title>
        <authorList>
            <consortium name="The Broad Institute Genomics Platform"/>
            <consortium name="The Broad Institute Genome Sequencing Center for Infectious Disease"/>
            <person name="Wu L."/>
            <person name="Ma J."/>
        </authorList>
    </citation>
    <scope>NUCLEOTIDE SEQUENCE [LARGE SCALE GENOMIC DNA]</scope>
    <source>
        <strain evidence="3">CCM 7327</strain>
    </source>
</reference>
<dbReference type="PANTHER" id="PTHR47515">
    <property type="entry name" value="LOW CALCIUM RESPONSE LOCUS PROTEIN T"/>
    <property type="match status" value="1"/>
</dbReference>
<dbReference type="PANTHER" id="PTHR47515:SF1">
    <property type="entry name" value="BLR2054 PROTEIN"/>
    <property type="match status" value="1"/>
</dbReference>
<dbReference type="EMBL" id="BMDU01000002">
    <property type="protein sequence ID" value="GFZ85658.1"/>
    <property type="molecule type" value="Genomic_DNA"/>
</dbReference>
<evidence type="ECO:0000259" key="1">
    <source>
        <dbReference type="Pfam" id="PF13683"/>
    </source>
</evidence>
<protein>
    <recommendedName>
        <fullName evidence="1">Integrase catalytic domain-containing protein</fullName>
    </recommendedName>
</protein>
<comment type="caution">
    <text evidence="2">The sequence shown here is derived from an EMBL/GenBank/DDBJ whole genome shotgun (WGS) entry which is preliminary data.</text>
</comment>
<dbReference type="InterPro" id="IPR001584">
    <property type="entry name" value="Integrase_cat-core"/>
</dbReference>
<gene>
    <name evidence="2" type="ORF">GCM10019071_13680</name>
</gene>
<keyword evidence="3" id="KW-1185">Reference proteome</keyword>
<sequence length="163" mass="19342">MLGQAGWQVSLSVVERLWRREGLKVPKWQPKRRRLWRGDGSCVRLRPEHRGHVWSYDFVEDQTHNGRKFRMLNIIDEFSRENGYIESFNARLRDELLNGEIFFSLEEVRIVTGWWRDHYNRARPHSSLGYRPPAPETIRMPAWPLGSATLRLPSRLASEAQFN</sequence>
<organism evidence="2 3">
    <name type="scientific">Sphingobium fuliginis (strain ATCC 27551)</name>
    <dbReference type="NCBI Taxonomy" id="336203"/>
    <lineage>
        <taxon>Bacteria</taxon>
        <taxon>Pseudomonadati</taxon>
        <taxon>Pseudomonadota</taxon>
        <taxon>Alphaproteobacteria</taxon>
        <taxon>Sphingomonadales</taxon>
        <taxon>Sphingomonadaceae</taxon>
        <taxon>Sphingobium</taxon>
    </lineage>
</organism>
<evidence type="ECO:0000313" key="3">
    <source>
        <dbReference type="Proteomes" id="UP000628109"/>
    </source>
</evidence>
<proteinExistence type="predicted"/>
<accession>A0ABQ1ETQ1</accession>
<feature type="domain" description="Integrase catalytic" evidence="1">
    <location>
        <begin position="80"/>
        <end position="133"/>
    </location>
</feature>
<dbReference type="Proteomes" id="UP000628109">
    <property type="component" value="Unassembled WGS sequence"/>
</dbReference>
<dbReference type="InterPro" id="IPR012337">
    <property type="entry name" value="RNaseH-like_sf"/>
</dbReference>
<dbReference type="Pfam" id="PF13683">
    <property type="entry name" value="rve_3"/>
    <property type="match status" value="1"/>
</dbReference>
<evidence type="ECO:0000313" key="2">
    <source>
        <dbReference type="EMBL" id="GFZ85658.1"/>
    </source>
</evidence>